<dbReference type="AlphaFoldDB" id="A0A517R693"/>
<accession>A0A517R693</accession>
<organism evidence="1 2">
    <name type="scientific">Stratiformator vulcanicus</name>
    <dbReference type="NCBI Taxonomy" id="2527980"/>
    <lineage>
        <taxon>Bacteria</taxon>
        <taxon>Pseudomonadati</taxon>
        <taxon>Planctomycetota</taxon>
        <taxon>Planctomycetia</taxon>
        <taxon>Planctomycetales</taxon>
        <taxon>Planctomycetaceae</taxon>
        <taxon>Stratiformator</taxon>
    </lineage>
</organism>
<dbReference type="EMBL" id="CP036268">
    <property type="protein sequence ID" value="QDT39417.1"/>
    <property type="molecule type" value="Genomic_DNA"/>
</dbReference>
<protein>
    <recommendedName>
        <fullName evidence="3">HEPN domain-containing protein</fullName>
    </recommendedName>
</protein>
<sequence>MNPLAARSKNYDTSAAFEFAARARFLDGEILAADNRRAGAIMMYGYAVEMWLKVAILRVKSVPATTRFSKPKDLRKRLGVNNLHDIGQLAAELSSERKRQNAPLLPHDRAALTNHSARLQGLRVVEMRYKRIYVKTFEIHNARLAAAWFNENHAIL</sequence>
<dbReference type="Proteomes" id="UP000317318">
    <property type="component" value="Chromosome"/>
</dbReference>
<evidence type="ECO:0000313" key="1">
    <source>
        <dbReference type="EMBL" id="QDT39417.1"/>
    </source>
</evidence>
<proteinExistence type="predicted"/>
<dbReference type="KEGG" id="svp:Pan189_38240"/>
<keyword evidence="2" id="KW-1185">Reference proteome</keyword>
<name>A0A517R693_9PLAN</name>
<reference evidence="1 2" key="1">
    <citation type="submission" date="2019-02" db="EMBL/GenBank/DDBJ databases">
        <title>Deep-cultivation of Planctomycetes and their phenomic and genomic characterization uncovers novel biology.</title>
        <authorList>
            <person name="Wiegand S."/>
            <person name="Jogler M."/>
            <person name="Boedeker C."/>
            <person name="Pinto D."/>
            <person name="Vollmers J."/>
            <person name="Rivas-Marin E."/>
            <person name="Kohn T."/>
            <person name="Peeters S.H."/>
            <person name="Heuer A."/>
            <person name="Rast P."/>
            <person name="Oberbeckmann S."/>
            <person name="Bunk B."/>
            <person name="Jeske O."/>
            <person name="Meyerdierks A."/>
            <person name="Storesund J.E."/>
            <person name="Kallscheuer N."/>
            <person name="Luecker S."/>
            <person name="Lage O.M."/>
            <person name="Pohl T."/>
            <person name="Merkel B.J."/>
            <person name="Hornburger P."/>
            <person name="Mueller R.-W."/>
            <person name="Bruemmer F."/>
            <person name="Labrenz M."/>
            <person name="Spormann A.M."/>
            <person name="Op den Camp H."/>
            <person name="Overmann J."/>
            <person name="Amann R."/>
            <person name="Jetten M.S.M."/>
            <person name="Mascher T."/>
            <person name="Medema M.H."/>
            <person name="Devos D.P."/>
            <person name="Kaster A.-K."/>
            <person name="Ovreas L."/>
            <person name="Rohde M."/>
            <person name="Galperin M.Y."/>
            <person name="Jogler C."/>
        </authorList>
    </citation>
    <scope>NUCLEOTIDE SEQUENCE [LARGE SCALE GENOMIC DNA]</scope>
    <source>
        <strain evidence="1 2">Pan189</strain>
    </source>
</reference>
<evidence type="ECO:0000313" key="2">
    <source>
        <dbReference type="Proteomes" id="UP000317318"/>
    </source>
</evidence>
<gene>
    <name evidence="1" type="ORF">Pan189_38240</name>
</gene>
<dbReference type="RefSeq" id="WP_145365552.1">
    <property type="nucleotide sequence ID" value="NZ_CP036268.1"/>
</dbReference>
<evidence type="ECO:0008006" key="3">
    <source>
        <dbReference type="Google" id="ProtNLM"/>
    </source>
</evidence>